<dbReference type="GO" id="GO:0005524">
    <property type="term" value="F:ATP binding"/>
    <property type="evidence" value="ECO:0007669"/>
    <property type="project" value="UniProtKB-KW"/>
</dbReference>
<dbReference type="Gene3D" id="3.40.50.300">
    <property type="entry name" value="P-loop containing nucleotide triphosphate hydrolases"/>
    <property type="match status" value="1"/>
</dbReference>
<dbReference type="Proteomes" id="UP000314294">
    <property type="component" value="Unassembled WGS sequence"/>
</dbReference>
<comment type="similarity">
    <text evidence="1">Belongs to the AAA ATPase family.</text>
</comment>
<dbReference type="PANTHER" id="PTHR23069">
    <property type="entry name" value="AAA DOMAIN-CONTAINING"/>
    <property type="match status" value="1"/>
</dbReference>
<gene>
    <name evidence="6" type="primary">ATAD2B_1</name>
    <name evidence="6" type="ORF">EYF80_059310</name>
</gene>
<dbReference type="FunFam" id="3.40.50.300:FF:000061">
    <property type="entry name" value="ATPase family, AAA domain-containing 2"/>
    <property type="match status" value="1"/>
</dbReference>
<evidence type="ECO:0000256" key="2">
    <source>
        <dbReference type="ARBA" id="ARBA00022741"/>
    </source>
</evidence>
<dbReference type="InterPro" id="IPR003959">
    <property type="entry name" value="ATPase_AAA_core"/>
</dbReference>
<feature type="compositionally biased region" description="Acidic residues" evidence="4">
    <location>
        <begin position="25"/>
        <end position="45"/>
    </location>
</feature>
<dbReference type="AlphaFoldDB" id="A0A4Z2EP48"/>
<dbReference type="InterPro" id="IPR027417">
    <property type="entry name" value="P-loop_NTPase"/>
</dbReference>
<keyword evidence="2" id="KW-0547">Nucleotide-binding</keyword>
<evidence type="ECO:0000256" key="3">
    <source>
        <dbReference type="ARBA" id="ARBA00022840"/>
    </source>
</evidence>
<protein>
    <submittedName>
        <fullName evidence="6">ATPase family AAA domain-containing protein 2B</fullName>
    </submittedName>
</protein>
<evidence type="ECO:0000256" key="1">
    <source>
        <dbReference type="ARBA" id="ARBA00006914"/>
    </source>
</evidence>
<evidence type="ECO:0000259" key="5">
    <source>
        <dbReference type="Pfam" id="PF00004"/>
    </source>
</evidence>
<evidence type="ECO:0000313" key="6">
    <source>
        <dbReference type="EMBL" id="TNN30539.1"/>
    </source>
</evidence>
<evidence type="ECO:0000313" key="7">
    <source>
        <dbReference type="Proteomes" id="UP000314294"/>
    </source>
</evidence>
<dbReference type="EMBL" id="SRLO01004384">
    <property type="protein sequence ID" value="TNN30539.1"/>
    <property type="molecule type" value="Genomic_DNA"/>
</dbReference>
<organism evidence="6 7">
    <name type="scientific">Liparis tanakae</name>
    <name type="common">Tanaka's snailfish</name>
    <dbReference type="NCBI Taxonomy" id="230148"/>
    <lineage>
        <taxon>Eukaryota</taxon>
        <taxon>Metazoa</taxon>
        <taxon>Chordata</taxon>
        <taxon>Craniata</taxon>
        <taxon>Vertebrata</taxon>
        <taxon>Euteleostomi</taxon>
        <taxon>Actinopterygii</taxon>
        <taxon>Neopterygii</taxon>
        <taxon>Teleostei</taxon>
        <taxon>Neoteleostei</taxon>
        <taxon>Acanthomorphata</taxon>
        <taxon>Eupercaria</taxon>
        <taxon>Perciformes</taxon>
        <taxon>Cottioidei</taxon>
        <taxon>Cottales</taxon>
        <taxon>Liparidae</taxon>
        <taxon>Liparis</taxon>
    </lineage>
</organism>
<name>A0A4Z2EP48_9TELE</name>
<feature type="region of interest" description="Disordered" evidence="4">
    <location>
        <begin position="19"/>
        <end position="155"/>
    </location>
</feature>
<keyword evidence="7" id="KW-1185">Reference proteome</keyword>
<feature type="compositionally biased region" description="Basic residues" evidence="4">
    <location>
        <begin position="113"/>
        <end position="127"/>
    </location>
</feature>
<reference evidence="6 7" key="1">
    <citation type="submission" date="2019-03" db="EMBL/GenBank/DDBJ databases">
        <title>First draft genome of Liparis tanakae, snailfish: a comprehensive survey of snailfish specific genes.</title>
        <authorList>
            <person name="Kim W."/>
            <person name="Song I."/>
            <person name="Jeong J.-H."/>
            <person name="Kim D."/>
            <person name="Kim S."/>
            <person name="Ryu S."/>
            <person name="Song J.Y."/>
            <person name="Lee S.K."/>
        </authorList>
    </citation>
    <scope>NUCLEOTIDE SEQUENCE [LARGE SCALE GENOMIC DNA]</scope>
    <source>
        <tissue evidence="6">Muscle</tissue>
    </source>
</reference>
<keyword evidence="3" id="KW-0067">ATP-binding</keyword>
<dbReference type="GO" id="GO:0045815">
    <property type="term" value="P:transcription initiation-coupled chromatin remodeling"/>
    <property type="evidence" value="ECO:0007669"/>
    <property type="project" value="TreeGrafter"/>
</dbReference>
<proteinExistence type="inferred from homology"/>
<dbReference type="GO" id="GO:0042393">
    <property type="term" value="F:histone binding"/>
    <property type="evidence" value="ECO:0007669"/>
    <property type="project" value="TreeGrafter"/>
</dbReference>
<accession>A0A4Z2EP48</accession>
<dbReference type="GO" id="GO:0003682">
    <property type="term" value="F:chromatin binding"/>
    <property type="evidence" value="ECO:0007669"/>
    <property type="project" value="TreeGrafter"/>
</dbReference>
<dbReference type="GO" id="GO:0006334">
    <property type="term" value="P:nucleosome assembly"/>
    <property type="evidence" value="ECO:0007669"/>
    <property type="project" value="TreeGrafter"/>
</dbReference>
<dbReference type="Pfam" id="PF00004">
    <property type="entry name" value="AAA"/>
    <property type="match status" value="1"/>
</dbReference>
<dbReference type="OrthoDB" id="5421at2759"/>
<dbReference type="GO" id="GO:0005634">
    <property type="term" value="C:nucleus"/>
    <property type="evidence" value="ECO:0007669"/>
    <property type="project" value="TreeGrafter"/>
</dbReference>
<dbReference type="InterPro" id="IPR045199">
    <property type="entry name" value="ATAD2-like"/>
</dbReference>
<sequence>MKSVKPCFFFSSSFFLRRSDSHGAEEEEDAEDEDDEGDEAEEAGEENDRPYNLRQRKTVQRYEAPPIGTWPRPFMRSLGVDFSPPGADPPLCSPSEPVNRKQSDPSLFDTHRSPARRSHIRVKKHAIHSSDTTSSSDEERFERRKSKSMSRARNRCLPMNLASEDLASGVLRDRAKVGASLADVDPMNLDSSSLKEMVVFPLLYPEIFERFKIQPPRGCLFYGPPGTGKTLVARALANECSQGDRKVSFFMRKGADCLSKWVGESERQLRLLFDQVRPDAPTLRRSAAGRGMICCDSMSSSFFTRMFK</sequence>
<feature type="compositionally biased region" description="Basic residues" evidence="4">
    <location>
        <begin position="143"/>
        <end position="154"/>
    </location>
</feature>
<evidence type="ECO:0000256" key="4">
    <source>
        <dbReference type="SAM" id="MobiDB-lite"/>
    </source>
</evidence>
<dbReference type="GO" id="GO:0016887">
    <property type="term" value="F:ATP hydrolysis activity"/>
    <property type="evidence" value="ECO:0007669"/>
    <property type="project" value="InterPro"/>
</dbReference>
<feature type="domain" description="ATPase AAA-type core" evidence="5">
    <location>
        <begin position="219"/>
        <end position="281"/>
    </location>
</feature>
<comment type="caution">
    <text evidence="6">The sequence shown here is derived from an EMBL/GenBank/DDBJ whole genome shotgun (WGS) entry which is preliminary data.</text>
</comment>
<dbReference type="SUPFAM" id="SSF52540">
    <property type="entry name" value="P-loop containing nucleoside triphosphate hydrolases"/>
    <property type="match status" value="1"/>
</dbReference>
<dbReference type="PANTHER" id="PTHR23069:SF5">
    <property type="entry name" value="ATPASE FAMILY AAA DOMAIN-CONTAINING PROTEIN 2B"/>
    <property type="match status" value="1"/>
</dbReference>
<dbReference type="GO" id="GO:0006337">
    <property type="term" value="P:nucleosome disassembly"/>
    <property type="evidence" value="ECO:0007669"/>
    <property type="project" value="TreeGrafter"/>
</dbReference>